<gene>
    <name evidence="1" type="ORF">LCGC14_2318800</name>
</gene>
<protein>
    <submittedName>
        <fullName evidence="1">Uncharacterized protein</fullName>
    </submittedName>
</protein>
<sequence length="272" mass="31903">MTKEEKTINGTKYHKDIKDNTWFAIRMSVTPKQRQVLFHYLVKRKSKTEIGNTLKTSDAAVNGLIVGAAIRVARHGRHWKCCEFNKNTTVAEIKTLFLHLHKTGVCNIDKNRETDRMARKRQKEKNRIWAKISAQRYRQQHGCSYRTTRYQRDSKFRLNHRISRGIAYSLKAGKGGVSWTCLVYYTIDELIRHLERLFQTGMTWENYGKGGWEIDHIIPQSVFNFTKPEDEDFKRCWMLSNLQPMWGSENSSKGAKLEKHFQPSLIFGEKEA</sequence>
<name>A0A0F9EVW2_9ZZZZ</name>
<dbReference type="SUPFAM" id="SSF88659">
    <property type="entry name" value="Sigma3 and sigma4 domains of RNA polymerase sigma factors"/>
    <property type="match status" value="1"/>
</dbReference>
<comment type="caution">
    <text evidence="1">The sequence shown here is derived from an EMBL/GenBank/DDBJ whole genome shotgun (WGS) entry which is preliminary data.</text>
</comment>
<reference evidence="1" key="1">
    <citation type="journal article" date="2015" name="Nature">
        <title>Complex archaea that bridge the gap between prokaryotes and eukaryotes.</title>
        <authorList>
            <person name="Spang A."/>
            <person name="Saw J.H."/>
            <person name="Jorgensen S.L."/>
            <person name="Zaremba-Niedzwiedzka K."/>
            <person name="Martijn J."/>
            <person name="Lind A.E."/>
            <person name="van Eijk R."/>
            <person name="Schleper C."/>
            <person name="Guy L."/>
            <person name="Ettema T.J."/>
        </authorList>
    </citation>
    <scope>NUCLEOTIDE SEQUENCE</scope>
</reference>
<accession>A0A0F9EVW2</accession>
<dbReference type="InterPro" id="IPR013324">
    <property type="entry name" value="RNA_pol_sigma_r3/r4-like"/>
</dbReference>
<organism evidence="1">
    <name type="scientific">marine sediment metagenome</name>
    <dbReference type="NCBI Taxonomy" id="412755"/>
    <lineage>
        <taxon>unclassified sequences</taxon>
        <taxon>metagenomes</taxon>
        <taxon>ecological metagenomes</taxon>
    </lineage>
</organism>
<evidence type="ECO:0000313" key="1">
    <source>
        <dbReference type="EMBL" id="KKL49110.1"/>
    </source>
</evidence>
<dbReference type="EMBL" id="LAZR01033081">
    <property type="protein sequence ID" value="KKL49110.1"/>
    <property type="molecule type" value="Genomic_DNA"/>
</dbReference>
<dbReference type="AlphaFoldDB" id="A0A0F9EVW2"/>
<proteinExistence type="predicted"/>